<reference evidence="3" key="1">
    <citation type="submission" date="2016-11" db="EMBL/GenBank/DDBJ databases">
        <authorList>
            <person name="Varghese N."/>
            <person name="Submissions S."/>
        </authorList>
    </citation>
    <scope>NUCLEOTIDE SEQUENCE [LARGE SCALE GENOMIC DNA]</scope>
    <source>
        <strain evidence="3">DSM 16990</strain>
    </source>
</reference>
<dbReference type="PROSITE" id="PS51257">
    <property type="entry name" value="PROKAR_LIPOPROTEIN"/>
    <property type="match status" value="1"/>
</dbReference>
<organism evidence="2 3">
    <name type="scientific">Pedobacter caeni</name>
    <dbReference type="NCBI Taxonomy" id="288992"/>
    <lineage>
        <taxon>Bacteria</taxon>
        <taxon>Pseudomonadati</taxon>
        <taxon>Bacteroidota</taxon>
        <taxon>Sphingobacteriia</taxon>
        <taxon>Sphingobacteriales</taxon>
        <taxon>Sphingobacteriaceae</taxon>
        <taxon>Pedobacter</taxon>
    </lineage>
</organism>
<gene>
    <name evidence="2" type="ORF">SAMN04488522_105398</name>
</gene>
<dbReference type="EMBL" id="FQUQ01000005">
    <property type="protein sequence ID" value="SHG41024.1"/>
    <property type="molecule type" value="Genomic_DNA"/>
</dbReference>
<feature type="signal peptide" evidence="1">
    <location>
        <begin position="1"/>
        <end position="22"/>
    </location>
</feature>
<feature type="chain" id="PRO_5013200431" description="HlyD family secretion protein" evidence="1">
    <location>
        <begin position="23"/>
        <end position="186"/>
    </location>
</feature>
<evidence type="ECO:0000256" key="1">
    <source>
        <dbReference type="SAM" id="SignalP"/>
    </source>
</evidence>
<dbReference type="STRING" id="288992.SAMN04488522_105398"/>
<dbReference type="Proteomes" id="UP000184287">
    <property type="component" value="Unassembled WGS sequence"/>
</dbReference>
<protein>
    <recommendedName>
        <fullName evidence="4">HlyD family secretion protein</fullName>
    </recommendedName>
</protein>
<evidence type="ECO:0000313" key="2">
    <source>
        <dbReference type="EMBL" id="SHG41024.1"/>
    </source>
</evidence>
<proteinExistence type="predicted"/>
<dbReference type="AlphaFoldDB" id="A0A1M5JKC0"/>
<dbReference type="OrthoDB" id="764810at2"/>
<dbReference type="RefSeq" id="WP_073235047.1">
    <property type="nucleotide sequence ID" value="NZ_FQUQ01000005.1"/>
</dbReference>
<keyword evidence="1" id="KW-0732">Signal</keyword>
<evidence type="ECO:0008006" key="4">
    <source>
        <dbReference type="Google" id="ProtNLM"/>
    </source>
</evidence>
<keyword evidence="3" id="KW-1185">Reference proteome</keyword>
<name>A0A1M5JKC0_9SPHI</name>
<sequence>MIKRFYIAIFLSLLMISCNSNSNKKKNKTPDTAIVSDSPVVSDAILRDTVAGPATGPDEAEEPYPSRSFISQLQVKSSDVVKVKLTKVDSIYLAIKIFRGIVMKVYKGKLKAGQQLSYISMSDSNYDNPPVDTLVAFLFKSKKPMPNLPFKDIYYGTVEENGMMGYAERVDSLAMKTARQNSRKLK</sequence>
<evidence type="ECO:0000313" key="3">
    <source>
        <dbReference type="Proteomes" id="UP000184287"/>
    </source>
</evidence>
<accession>A0A1M5JKC0</accession>